<protein>
    <submittedName>
        <fullName evidence="7">Desumoylating isopeptidase 2</fullName>
    </submittedName>
</protein>
<comment type="similarity">
    <text evidence="1">Belongs to the DeSI family.</text>
</comment>
<dbReference type="PANTHER" id="PTHR12378:SF80">
    <property type="entry name" value="IP06716P-RELATED"/>
    <property type="match status" value="1"/>
</dbReference>
<evidence type="ECO:0000313" key="7">
    <source>
        <dbReference type="EMBL" id="OLQ00566.1"/>
    </source>
</evidence>
<gene>
    <name evidence="7" type="primary">desi2</name>
    <name evidence="7" type="ORF">AK812_SmicGene16778</name>
</gene>
<keyword evidence="2" id="KW-0645">Protease</keyword>
<dbReference type="PROSITE" id="PS51858">
    <property type="entry name" value="PPPDE"/>
    <property type="match status" value="1"/>
</dbReference>
<dbReference type="OrthoDB" id="408732at2759"/>
<dbReference type="Gene3D" id="3.90.1720.30">
    <property type="entry name" value="PPPDE domains"/>
    <property type="match status" value="1"/>
</dbReference>
<proteinExistence type="inferred from homology"/>
<sequence length="434" mass="47712">MAVRGLLLLTSSIQLGQVAAAEMPQVLTSMPQEARAARTASKETVAYLNRHIFAGPETDHGAVFFGDRSTGAGEYRFRHFVDCAVDKVAIYRGGIQIGLKGIAREQSVTALEQFLQTNVQLVPKSQGTEEYGEPSSLPALGKLSASPLGQAHLSWPLEMLAVCSYITLLRILVEMNRQGSLGTLPFPSCPGVLHRLSSKSALSMETELEKERRKRQLYEAVQVEKLALETEVADLRARAGMACVEARISLRRKPFMGNLCCPAAPSPVIVHIYDVTGTAPMQVVNEVLRPFGTGAFHAAVEVHGREWSYGQTVRGPGIFENEPGECQEHSYREAIHMGYTDLSPFEVQMLLSEMAKRWPGREYNLLNKNCCHFSDELCQLLGVGELPSWVTNMAGAASKVGPGLRELRERLFNPFGINRESPDKSGSDENHASR</sequence>
<dbReference type="PANTHER" id="PTHR12378">
    <property type="entry name" value="DESUMOYLATING ISOPEPTIDASE"/>
    <property type="match status" value="1"/>
</dbReference>
<evidence type="ECO:0000259" key="6">
    <source>
        <dbReference type="PROSITE" id="PS51858"/>
    </source>
</evidence>
<reference evidence="7 8" key="1">
    <citation type="submission" date="2016-02" db="EMBL/GenBank/DDBJ databases">
        <title>Genome analysis of coral dinoflagellate symbionts highlights evolutionary adaptations to a symbiotic lifestyle.</title>
        <authorList>
            <person name="Aranda M."/>
            <person name="Li Y."/>
            <person name="Liew Y.J."/>
            <person name="Baumgarten S."/>
            <person name="Simakov O."/>
            <person name="Wilson M."/>
            <person name="Piel J."/>
            <person name="Ashoor H."/>
            <person name="Bougouffa S."/>
            <person name="Bajic V.B."/>
            <person name="Ryu T."/>
            <person name="Ravasi T."/>
            <person name="Bayer T."/>
            <person name="Micklem G."/>
            <person name="Kim H."/>
            <person name="Bhak J."/>
            <person name="Lajeunesse T.C."/>
            <person name="Voolstra C.R."/>
        </authorList>
    </citation>
    <scope>NUCLEOTIDE SEQUENCE [LARGE SCALE GENOMIC DNA]</scope>
    <source>
        <strain evidence="7 8">CCMP2467</strain>
    </source>
</reference>
<feature type="region of interest" description="Disordered" evidence="4">
    <location>
        <begin position="415"/>
        <end position="434"/>
    </location>
</feature>
<evidence type="ECO:0000256" key="4">
    <source>
        <dbReference type="SAM" id="MobiDB-lite"/>
    </source>
</evidence>
<feature type="domain" description="PPPDE" evidence="6">
    <location>
        <begin position="266"/>
        <end position="409"/>
    </location>
</feature>
<comment type="caution">
    <text evidence="7">The sequence shown here is derived from an EMBL/GenBank/DDBJ whole genome shotgun (WGS) entry which is preliminary data.</text>
</comment>
<name>A0A1Q9DZG2_SYMMI</name>
<dbReference type="InterPro" id="IPR008580">
    <property type="entry name" value="PPPDE_dom"/>
</dbReference>
<keyword evidence="3" id="KW-0378">Hydrolase</keyword>
<accession>A0A1Q9DZG2</accession>
<dbReference type="EMBL" id="LSRX01000323">
    <property type="protein sequence ID" value="OLQ00566.1"/>
    <property type="molecule type" value="Genomic_DNA"/>
</dbReference>
<dbReference type="Proteomes" id="UP000186817">
    <property type="component" value="Unassembled WGS sequence"/>
</dbReference>
<dbReference type="SMART" id="SM01179">
    <property type="entry name" value="DUF862"/>
    <property type="match status" value="1"/>
</dbReference>
<keyword evidence="5" id="KW-0732">Signal</keyword>
<dbReference type="InterPro" id="IPR042266">
    <property type="entry name" value="PPPDE_sf"/>
</dbReference>
<dbReference type="AlphaFoldDB" id="A0A1Q9DZG2"/>
<dbReference type="GO" id="GO:0006508">
    <property type="term" value="P:proteolysis"/>
    <property type="evidence" value="ECO:0007669"/>
    <property type="project" value="UniProtKB-KW"/>
</dbReference>
<evidence type="ECO:0000256" key="5">
    <source>
        <dbReference type="SAM" id="SignalP"/>
    </source>
</evidence>
<organism evidence="7 8">
    <name type="scientific">Symbiodinium microadriaticum</name>
    <name type="common">Dinoflagellate</name>
    <name type="synonym">Zooxanthella microadriatica</name>
    <dbReference type="NCBI Taxonomy" id="2951"/>
    <lineage>
        <taxon>Eukaryota</taxon>
        <taxon>Sar</taxon>
        <taxon>Alveolata</taxon>
        <taxon>Dinophyceae</taxon>
        <taxon>Suessiales</taxon>
        <taxon>Symbiodiniaceae</taxon>
        <taxon>Symbiodinium</taxon>
    </lineage>
</organism>
<evidence type="ECO:0000256" key="1">
    <source>
        <dbReference type="ARBA" id="ARBA00008140"/>
    </source>
</evidence>
<feature type="compositionally biased region" description="Basic and acidic residues" evidence="4">
    <location>
        <begin position="420"/>
        <end position="434"/>
    </location>
</feature>
<dbReference type="GO" id="GO:0101005">
    <property type="term" value="F:deubiquitinase activity"/>
    <property type="evidence" value="ECO:0007669"/>
    <property type="project" value="TreeGrafter"/>
</dbReference>
<dbReference type="GO" id="GO:0016579">
    <property type="term" value="P:protein deubiquitination"/>
    <property type="evidence" value="ECO:0007669"/>
    <property type="project" value="TreeGrafter"/>
</dbReference>
<evidence type="ECO:0000256" key="3">
    <source>
        <dbReference type="ARBA" id="ARBA00022801"/>
    </source>
</evidence>
<keyword evidence="8" id="KW-1185">Reference proteome</keyword>
<evidence type="ECO:0000256" key="2">
    <source>
        <dbReference type="ARBA" id="ARBA00022670"/>
    </source>
</evidence>
<feature type="signal peptide" evidence="5">
    <location>
        <begin position="1"/>
        <end position="20"/>
    </location>
</feature>
<dbReference type="Pfam" id="PF05903">
    <property type="entry name" value="Peptidase_C97"/>
    <property type="match status" value="1"/>
</dbReference>
<evidence type="ECO:0000313" key="8">
    <source>
        <dbReference type="Proteomes" id="UP000186817"/>
    </source>
</evidence>
<feature type="chain" id="PRO_5012435271" evidence="5">
    <location>
        <begin position="21"/>
        <end position="434"/>
    </location>
</feature>